<feature type="region of interest" description="Disordered" evidence="6">
    <location>
        <begin position="954"/>
        <end position="1089"/>
    </location>
</feature>
<evidence type="ECO:0000256" key="3">
    <source>
        <dbReference type="ARBA" id="ARBA00022737"/>
    </source>
</evidence>
<dbReference type="GO" id="GO:0003714">
    <property type="term" value="F:transcription corepressor activity"/>
    <property type="evidence" value="ECO:0007669"/>
    <property type="project" value="InterPro"/>
</dbReference>
<dbReference type="SMART" id="SM00761">
    <property type="entry name" value="HDAC_interact"/>
    <property type="match status" value="1"/>
</dbReference>
<sequence>MDPNKTSLNVRDALSYLDRVKMTFADQTQVYDRFLTIMKDFKSQGIDTPGVIDRVSTLFRGHPSLIQGFNTFLPPGYRIECSVSNAQGEGAAGTEGGTTITVTTPMGMTTRTQLSGSAAAAAGISGEAGGDAASGTAASATDGATGAQQVKQEQQQQGGTATSGSSASSMHLGNMPAPPAGVAAMQAQAGIGAQGSTPMATTPGAATFLSSSMNTSATGGDGSATTAPAASSATASQAAPAASAPPAQQQQQQQQQQQAQAGQAARPPMEFNHAINYVNKIKNRFIREPETYKAFLEILQTYQKEGRAIQDVYAQVTTLFHSAPDLLDEFKQFLPDTSAEGQAAAAAAQAAPSQAARTQQSASNANASKRAAPPPAAAPATAPPSKRAKTGSGKDAGFAATGKSKGKRKATDTPLAGGRVPKGASPADAMYHSDSPSVAGDPQQQAAAAAAAYYYGGAPPMPAVPQQQHVASGQYGLPAGVGGPAPVYAYEPPAPAPAPEPLLAPKPVPSQPDLAFFNRVKAHCKDQETYYEFLKLINLYTQQLIDLTALIARAWLFLHQDDSLWTDFKDLVGWVHAEPYVEGVLGDPGHRVELDSLGRRVVENVPREDGPRWRKSHGDAGKWWETYGPSYRRLPPSEISLNCSGRDALCWEVLNDEWVSQPTWHSDEGFVDKYKNPYEAALHRTEEERHEYDYHIEANLRTVALLEPIATRIALMEADERVSFRLKPGLGNQSKSIYQRVIKKVYGKEQGLEVIQALHENPCVAVPIVLARLKQKDEEWKRAYREWNRVWRESDAKNFLRALDNQGFAIKANDKRFLNTKALVSEIESLRREQNQRAFGSPDHPKPRGHHLSYPVTDRQAIYDATRLILSFLDRTYIVSFADKPKVDAFLQEFFAMVFAMSPEELAREVNVLSSEEDEAASATDGASDAGTHSGTPAFEDALEAALNATAGAGASGLPVGSRKGKKGGDLRKKALRKTVGQESVPAGTGRARKRTAAGPSAMANIGASVGASGSAPNSRAGSPIGAAGSGAEGDSVMADGQAVASGLEDTPGPEDGGSATGASREATPLDAPADQADAPEPAAVTEDELPEVIIPVDAKPRPKTDRRKAYNVFANSTLYCMLRLFQVLQQRLTQLRNAASVLAVPATPQPITPTHVPSLSPSLSYAPPKGAGWPESSDFYYRRALAICEKMFEGAIDQAAFEEALRRVMATNGYLLFTVDRTLTSILKLSLTAVTDSKTRELYGLLQEDRSHSDRGTHSQQIAYRTQAEAILGSDDNLYRVEFAPADEQENSAQEALLGYMRFQLVGKDVIGPEDLGAAEREWAEYVANYVRLERTPGLAVEPRVPYLARNLRQLGIPPPPTVAAAADIRPAVPKGLKIVSGLQSKICLRSYKLFFCAESEDLLVRTGRSGPEEAVERDLRDKKATRVSRWLDKRRKELEAQPPATNAGASDKLGSATESKAEEVAPAVKGDAAPSEPVAAASADVKPAPVEEDGDKKKQTSAPATNGGDVEMAS</sequence>
<evidence type="ECO:0000313" key="8">
    <source>
        <dbReference type="EMBL" id="POY72647.1"/>
    </source>
</evidence>
<dbReference type="InterPro" id="IPR039774">
    <property type="entry name" value="Sin3-like"/>
</dbReference>
<dbReference type="GO" id="GO:0033698">
    <property type="term" value="C:Rpd3L complex"/>
    <property type="evidence" value="ECO:0007669"/>
    <property type="project" value="UniProtKB-ARBA"/>
</dbReference>
<dbReference type="PANTHER" id="PTHR12346:SF0">
    <property type="entry name" value="SIN3A, ISOFORM G"/>
    <property type="match status" value="1"/>
</dbReference>
<dbReference type="FunFam" id="1.20.1160.11:FF:000001">
    <property type="entry name" value="Paired amphipathic helix protein Sin3"/>
    <property type="match status" value="1"/>
</dbReference>
<accession>A0A2S5B7A7</accession>
<evidence type="ECO:0000256" key="1">
    <source>
        <dbReference type="ARBA" id="ARBA00004123"/>
    </source>
</evidence>
<dbReference type="OrthoDB" id="10265969at2759"/>
<feature type="region of interest" description="Disordered" evidence="6">
    <location>
        <begin position="1435"/>
        <end position="1516"/>
    </location>
</feature>
<comment type="subcellular location">
    <subcellularLocation>
        <location evidence="1 5">Nucleus</location>
    </subcellularLocation>
</comment>
<feature type="compositionally biased region" description="Low complexity" evidence="6">
    <location>
        <begin position="921"/>
        <end position="932"/>
    </location>
</feature>
<protein>
    <recommendedName>
        <fullName evidence="7">Histone deacetylase interacting domain-containing protein</fullName>
    </recommendedName>
</protein>
<feature type="region of interest" description="Disordered" evidence="6">
    <location>
        <begin position="344"/>
        <end position="443"/>
    </location>
</feature>
<dbReference type="Proteomes" id="UP000237144">
    <property type="component" value="Unassembled WGS sequence"/>
</dbReference>
<feature type="domain" description="Histone deacetylase interacting" evidence="7">
    <location>
        <begin position="625"/>
        <end position="723"/>
    </location>
</feature>
<feature type="region of interest" description="Disordered" evidence="6">
    <location>
        <begin position="910"/>
        <end position="937"/>
    </location>
</feature>
<dbReference type="InterPro" id="IPR013194">
    <property type="entry name" value="HDAC_interact_dom"/>
</dbReference>
<dbReference type="Pfam" id="PF02671">
    <property type="entry name" value="PAH"/>
    <property type="match status" value="3"/>
</dbReference>
<keyword evidence="4 5" id="KW-0539">Nucleus</keyword>
<evidence type="ECO:0000259" key="7">
    <source>
        <dbReference type="SMART" id="SM00761"/>
    </source>
</evidence>
<gene>
    <name evidence="8" type="ORF">BMF94_4475</name>
</gene>
<dbReference type="Pfam" id="PF16879">
    <property type="entry name" value="Sin3a_C"/>
    <property type="match status" value="1"/>
</dbReference>
<reference evidence="8 9" key="1">
    <citation type="journal article" date="2018" name="Front. Microbiol.">
        <title>Prospects for Fungal Bioremediation of Acidic Radioactive Waste Sites: Characterization and Genome Sequence of Rhodotorula taiwanensis MD1149.</title>
        <authorList>
            <person name="Tkavc R."/>
            <person name="Matrosova V.Y."/>
            <person name="Grichenko O.E."/>
            <person name="Gostincar C."/>
            <person name="Volpe R.P."/>
            <person name="Klimenkova P."/>
            <person name="Gaidamakova E.K."/>
            <person name="Zhou C.E."/>
            <person name="Stewart B.J."/>
            <person name="Lyman M.G."/>
            <person name="Malfatti S.A."/>
            <person name="Rubinfeld B."/>
            <person name="Courtot M."/>
            <person name="Singh J."/>
            <person name="Dalgard C.L."/>
            <person name="Hamilton T."/>
            <person name="Frey K.G."/>
            <person name="Gunde-Cimerman N."/>
            <person name="Dugan L."/>
            <person name="Daly M.J."/>
        </authorList>
    </citation>
    <scope>NUCLEOTIDE SEQUENCE [LARGE SCALE GENOMIC DNA]</scope>
    <source>
        <strain evidence="8 9">MD1149</strain>
    </source>
</reference>
<feature type="region of interest" description="Disordered" evidence="6">
    <location>
        <begin position="193"/>
        <end position="266"/>
    </location>
</feature>
<evidence type="ECO:0000256" key="2">
    <source>
        <dbReference type="ARBA" id="ARBA00022491"/>
    </source>
</evidence>
<dbReference type="GO" id="GO:0000122">
    <property type="term" value="P:negative regulation of transcription by RNA polymerase II"/>
    <property type="evidence" value="ECO:0007669"/>
    <property type="project" value="TreeGrafter"/>
</dbReference>
<feature type="region of interest" description="Disordered" evidence="6">
    <location>
        <begin position="834"/>
        <end position="853"/>
    </location>
</feature>
<dbReference type="PANTHER" id="PTHR12346">
    <property type="entry name" value="SIN3B-RELATED"/>
    <property type="match status" value="1"/>
</dbReference>
<organism evidence="8 9">
    <name type="scientific">Rhodotorula taiwanensis</name>
    <dbReference type="NCBI Taxonomy" id="741276"/>
    <lineage>
        <taxon>Eukaryota</taxon>
        <taxon>Fungi</taxon>
        <taxon>Dikarya</taxon>
        <taxon>Basidiomycota</taxon>
        <taxon>Pucciniomycotina</taxon>
        <taxon>Microbotryomycetes</taxon>
        <taxon>Sporidiobolales</taxon>
        <taxon>Sporidiobolaceae</taxon>
        <taxon>Rhodotorula</taxon>
    </lineage>
</organism>
<feature type="compositionally biased region" description="Low complexity" evidence="6">
    <location>
        <begin position="125"/>
        <end position="169"/>
    </location>
</feature>
<feature type="region of interest" description="Disordered" evidence="6">
    <location>
        <begin position="125"/>
        <end position="180"/>
    </location>
</feature>
<evidence type="ECO:0000313" key="9">
    <source>
        <dbReference type="Proteomes" id="UP000237144"/>
    </source>
</evidence>
<dbReference type="PROSITE" id="PS51477">
    <property type="entry name" value="PAH"/>
    <property type="match status" value="2"/>
</dbReference>
<feature type="compositionally biased region" description="Low complexity" evidence="6">
    <location>
        <begin position="223"/>
        <end position="265"/>
    </location>
</feature>
<keyword evidence="3" id="KW-0677">Repeat</keyword>
<feature type="compositionally biased region" description="Low complexity" evidence="6">
    <location>
        <begin position="1473"/>
        <end position="1487"/>
    </location>
</feature>
<evidence type="ECO:0000256" key="5">
    <source>
        <dbReference type="PROSITE-ProRule" id="PRU00810"/>
    </source>
</evidence>
<evidence type="ECO:0000256" key="6">
    <source>
        <dbReference type="SAM" id="MobiDB-lite"/>
    </source>
</evidence>
<name>A0A2S5B7A7_9BASI</name>
<comment type="caution">
    <text evidence="8">The sequence shown here is derived from an EMBL/GenBank/DDBJ whole genome shotgun (WGS) entry which is preliminary data.</text>
</comment>
<dbReference type="InterPro" id="IPR031693">
    <property type="entry name" value="Sin3_C"/>
</dbReference>
<dbReference type="SUPFAM" id="SSF47762">
    <property type="entry name" value="PAH2 domain"/>
    <property type="match status" value="3"/>
</dbReference>
<dbReference type="FunFam" id="1.20.1160.11:FF:000003">
    <property type="entry name" value="Paired amphipathic helix SIN3-like protein"/>
    <property type="match status" value="1"/>
</dbReference>
<dbReference type="Gene3D" id="1.20.1160.11">
    <property type="entry name" value="Paired amphipathic helix"/>
    <property type="match status" value="3"/>
</dbReference>
<keyword evidence="2" id="KW-0678">Repressor</keyword>
<evidence type="ECO:0000256" key="4">
    <source>
        <dbReference type="ARBA" id="ARBA00023242"/>
    </source>
</evidence>
<feature type="compositionally biased region" description="Low complexity" evidence="6">
    <location>
        <begin position="344"/>
        <end position="371"/>
    </location>
</feature>
<dbReference type="InterPro" id="IPR036600">
    <property type="entry name" value="PAH_sf"/>
</dbReference>
<proteinExistence type="predicted"/>
<feature type="compositionally biased region" description="Low complexity" evidence="6">
    <location>
        <begin position="1067"/>
        <end position="1084"/>
    </location>
</feature>
<keyword evidence="9" id="KW-1185">Reference proteome</keyword>
<dbReference type="Pfam" id="PF08295">
    <property type="entry name" value="Sin3_corepress"/>
    <property type="match status" value="1"/>
</dbReference>
<dbReference type="EMBL" id="PJQD01000048">
    <property type="protein sequence ID" value="POY72647.1"/>
    <property type="molecule type" value="Genomic_DNA"/>
</dbReference>
<dbReference type="STRING" id="741276.A0A2S5B7A7"/>
<dbReference type="InterPro" id="IPR003822">
    <property type="entry name" value="PAH"/>
</dbReference>
<dbReference type="GO" id="GO:0010628">
    <property type="term" value="P:positive regulation of gene expression"/>
    <property type="evidence" value="ECO:0007669"/>
    <property type="project" value="UniProtKB-ARBA"/>
</dbReference>